<dbReference type="OrthoDB" id="10029320at2759"/>
<comment type="caution">
    <text evidence="3">The sequence shown here is derived from an EMBL/GenBank/DDBJ whole genome shotgun (WGS) entry which is preliminary data.</text>
</comment>
<evidence type="ECO:0000313" key="3">
    <source>
        <dbReference type="EMBL" id="TKA66346.1"/>
    </source>
</evidence>
<dbReference type="AlphaFoldDB" id="A0A4U0WUJ1"/>
<dbReference type="GO" id="GO:0004497">
    <property type="term" value="F:monooxygenase activity"/>
    <property type="evidence" value="ECO:0007669"/>
    <property type="project" value="InterPro"/>
</dbReference>
<dbReference type="GO" id="GO:0016705">
    <property type="term" value="F:oxidoreductase activity, acting on paired donors, with incorporation or reduction of molecular oxygen"/>
    <property type="evidence" value="ECO:0007669"/>
    <property type="project" value="InterPro"/>
</dbReference>
<name>A0A4U0WUJ1_9PEZI</name>
<dbReference type="InterPro" id="IPR001128">
    <property type="entry name" value="Cyt_P450"/>
</dbReference>
<dbReference type="SUPFAM" id="SSF48264">
    <property type="entry name" value="Cytochrome P450"/>
    <property type="match status" value="1"/>
</dbReference>
<dbReference type="PANTHER" id="PTHR24305:SF166">
    <property type="entry name" value="CYTOCHROME P450 12A4, MITOCHONDRIAL-RELATED"/>
    <property type="match status" value="1"/>
</dbReference>
<feature type="region of interest" description="Disordered" evidence="2">
    <location>
        <begin position="107"/>
        <end position="128"/>
    </location>
</feature>
<accession>A0A4U0WUJ1</accession>
<organism evidence="3 4">
    <name type="scientific">Friedmanniomyces simplex</name>
    <dbReference type="NCBI Taxonomy" id="329884"/>
    <lineage>
        <taxon>Eukaryota</taxon>
        <taxon>Fungi</taxon>
        <taxon>Dikarya</taxon>
        <taxon>Ascomycota</taxon>
        <taxon>Pezizomycotina</taxon>
        <taxon>Dothideomycetes</taxon>
        <taxon>Dothideomycetidae</taxon>
        <taxon>Mycosphaerellales</taxon>
        <taxon>Teratosphaeriaceae</taxon>
        <taxon>Friedmanniomyces</taxon>
    </lineage>
</organism>
<dbReference type="InterPro" id="IPR036396">
    <property type="entry name" value="Cyt_P450_sf"/>
</dbReference>
<dbReference type="Pfam" id="PF00067">
    <property type="entry name" value="p450"/>
    <property type="match status" value="1"/>
</dbReference>
<comment type="similarity">
    <text evidence="1">Belongs to the cytochrome P450 family.</text>
</comment>
<evidence type="ECO:0008006" key="5">
    <source>
        <dbReference type="Google" id="ProtNLM"/>
    </source>
</evidence>
<dbReference type="STRING" id="329884.A0A4U0WUJ1"/>
<dbReference type="InterPro" id="IPR050121">
    <property type="entry name" value="Cytochrome_P450_monoxygenase"/>
</dbReference>
<evidence type="ECO:0000256" key="2">
    <source>
        <dbReference type="SAM" id="MobiDB-lite"/>
    </source>
</evidence>
<dbReference type="EMBL" id="NAJQ01000652">
    <property type="protein sequence ID" value="TKA66346.1"/>
    <property type="molecule type" value="Genomic_DNA"/>
</dbReference>
<protein>
    <recommendedName>
        <fullName evidence="5">Cytochrome P450</fullName>
    </recommendedName>
</protein>
<dbReference type="Proteomes" id="UP000309340">
    <property type="component" value="Unassembled WGS sequence"/>
</dbReference>
<evidence type="ECO:0000256" key="1">
    <source>
        <dbReference type="ARBA" id="ARBA00010617"/>
    </source>
</evidence>
<feature type="compositionally biased region" description="Polar residues" evidence="2">
    <location>
        <begin position="112"/>
        <end position="123"/>
    </location>
</feature>
<evidence type="ECO:0000313" key="4">
    <source>
        <dbReference type="Proteomes" id="UP000309340"/>
    </source>
</evidence>
<reference evidence="3 4" key="1">
    <citation type="submission" date="2017-03" db="EMBL/GenBank/DDBJ databases">
        <title>Genomes of endolithic fungi from Antarctica.</title>
        <authorList>
            <person name="Coleine C."/>
            <person name="Masonjones S."/>
            <person name="Stajich J.E."/>
        </authorList>
    </citation>
    <scope>NUCLEOTIDE SEQUENCE [LARGE SCALE GENOMIC DNA]</scope>
    <source>
        <strain evidence="3 4">CCFEE 5184</strain>
    </source>
</reference>
<gene>
    <name evidence="3" type="ORF">B0A55_08245</name>
</gene>
<dbReference type="Gene3D" id="1.10.630.10">
    <property type="entry name" value="Cytochrome P450"/>
    <property type="match status" value="1"/>
</dbReference>
<sequence>MEFCLALLSVATMLYAFYRLRFTQHADLPLRLYDTVVSIIGFGVLNMASDLLLDYSKNEIESSSSLALPMRCVAQLCKITSLAAVCVTSAYFGVHVAMTLHSEAAPDAKEPLSSTRTKPTINDSPAVDLPGEQVLNEMQMSEARGCPRSTSAKDLPATAKQTSSDMRTSAAAECLSILLEMLWIYGPREALKEVLPQKKVDDRKDNPLNSLLPGDETMWRVVLRCFTEVTARGHPHGSEWCDIMQAFVETPTDGQLLHISGIQTSTSASQIGKETLRLYPPTRRVYREYRTTAGEVKTVAADIEACHRDPKTWAPDPLRFRPERWNGMEQRDLEDPIFMPFSARPYSCPLKRRVPSYMPFGLGMIALLVGTLVKQTIGEWKMVGKLPGIDELLDTERKAYSEL</sequence>
<keyword evidence="4" id="KW-1185">Reference proteome</keyword>
<dbReference type="PANTHER" id="PTHR24305">
    <property type="entry name" value="CYTOCHROME P450"/>
    <property type="match status" value="1"/>
</dbReference>
<dbReference type="GO" id="GO:0005506">
    <property type="term" value="F:iron ion binding"/>
    <property type="evidence" value="ECO:0007669"/>
    <property type="project" value="InterPro"/>
</dbReference>
<proteinExistence type="inferred from homology"/>
<dbReference type="GO" id="GO:0020037">
    <property type="term" value="F:heme binding"/>
    <property type="evidence" value="ECO:0007669"/>
    <property type="project" value="InterPro"/>
</dbReference>